<gene>
    <name evidence="1" type="ORF">APZ42_007933</name>
</gene>
<dbReference type="AlphaFoldDB" id="A0A164EZK5"/>
<sequence>MQLVLLCTIQSAPRMTAKGADSTTATFSISTFVPDQ</sequence>
<protein>
    <submittedName>
        <fullName evidence="1">Uncharacterized protein</fullName>
    </submittedName>
</protein>
<name>A0A164EZK5_9CRUS</name>
<proteinExistence type="predicted"/>
<dbReference type="EMBL" id="LRGB01022005">
    <property type="protein sequence ID" value="KZR97282.1"/>
    <property type="molecule type" value="Genomic_DNA"/>
</dbReference>
<evidence type="ECO:0000313" key="2">
    <source>
        <dbReference type="Proteomes" id="UP000076858"/>
    </source>
</evidence>
<evidence type="ECO:0000313" key="1">
    <source>
        <dbReference type="EMBL" id="KZR97282.1"/>
    </source>
</evidence>
<organism evidence="1 2">
    <name type="scientific">Daphnia magna</name>
    <dbReference type="NCBI Taxonomy" id="35525"/>
    <lineage>
        <taxon>Eukaryota</taxon>
        <taxon>Metazoa</taxon>
        <taxon>Ecdysozoa</taxon>
        <taxon>Arthropoda</taxon>
        <taxon>Crustacea</taxon>
        <taxon>Branchiopoda</taxon>
        <taxon>Diplostraca</taxon>
        <taxon>Cladocera</taxon>
        <taxon>Anomopoda</taxon>
        <taxon>Daphniidae</taxon>
        <taxon>Daphnia</taxon>
    </lineage>
</organism>
<accession>A0A164EZK5</accession>
<comment type="caution">
    <text evidence="1">The sequence shown here is derived from an EMBL/GenBank/DDBJ whole genome shotgun (WGS) entry which is preliminary data.</text>
</comment>
<reference evidence="1 2" key="1">
    <citation type="submission" date="2016-03" db="EMBL/GenBank/DDBJ databases">
        <title>EvidentialGene: Evidence-directed Construction of Genes on Genomes.</title>
        <authorList>
            <person name="Gilbert D.G."/>
            <person name="Choi J.-H."/>
            <person name="Mockaitis K."/>
            <person name="Colbourne J."/>
            <person name="Pfrender M."/>
        </authorList>
    </citation>
    <scope>NUCLEOTIDE SEQUENCE [LARGE SCALE GENOMIC DNA]</scope>
    <source>
        <strain evidence="1 2">Xinb3</strain>
        <tissue evidence="1">Complete organism</tissue>
    </source>
</reference>
<dbReference type="Proteomes" id="UP000076858">
    <property type="component" value="Unassembled WGS sequence"/>
</dbReference>
<keyword evidence="2" id="KW-1185">Reference proteome</keyword>